<evidence type="ECO:0000256" key="1">
    <source>
        <dbReference type="ARBA" id="ARBA00004123"/>
    </source>
</evidence>
<feature type="compositionally biased region" description="Low complexity" evidence="3">
    <location>
        <begin position="283"/>
        <end position="306"/>
    </location>
</feature>
<proteinExistence type="predicted"/>
<dbReference type="PANTHER" id="PTHR23110">
    <property type="entry name" value="BTB DOMAIN TRANSCRIPTION FACTOR"/>
    <property type="match status" value="1"/>
</dbReference>
<evidence type="ECO:0000313" key="5">
    <source>
        <dbReference type="EMBL" id="CAH0383162.1"/>
    </source>
</evidence>
<dbReference type="Proteomes" id="UP001152759">
    <property type="component" value="Chromosome 10"/>
</dbReference>
<reference evidence="5" key="1">
    <citation type="submission" date="2021-12" db="EMBL/GenBank/DDBJ databases">
        <authorList>
            <person name="King R."/>
        </authorList>
    </citation>
    <scope>NUCLEOTIDE SEQUENCE</scope>
</reference>
<accession>A0A9P0A300</accession>
<dbReference type="KEGG" id="btab:109033383"/>
<keyword evidence="6" id="KW-1185">Reference proteome</keyword>
<name>A0A9P0A300_BEMTA</name>
<dbReference type="GO" id="GO:0006357">
    <property type="term" value="P:regulation of transcription by RNA polymerase II"/>
    <property type="evidence" value="ECO:0007669"/>
    <property type="project" value="TreeGrafter"/>
</dbReference>
<gene>
    <name evidence="5" type="ORF">BEMITA_LOCUS2633</name>
</gene>
<dbReference type="AlphaFoldDB" id="A0A9P0A300"/>
<organism evidence="5 6">
    <name type="scientific">Bemisia tabaci</name>
    <name type="common">Sweetpotato whitefly</name>
    <name type="synonym">Aleurodes tabaci</name>
    <dbReference type="NCBI Taxonomy" id="7038"/>
    <lineage>
        <taxon>Eukaryota</taxon>
        <taxon>Metazoa</taxon>
        <taxon>Ecdysozoa</taxon>
        <taxon>Arthropoda</taxon>
        <taxon>Hexapoda</taxon>
        <taxon>Insecta</taxon>
        <taxon>Pterygota</taxon>
        <taxon>Neoptera</taxon>
        <taxon>Paraneoptera</taxon>
        <taxon>Hemiptera</taxon>
        <taxon>Sternorrhyncha</taxon>
        <taxon>Aleyrodoidea</taxon>
        <taxon>Aleyrodidae</taxon>
        <taxon>Aleyrodinae</taxon>
        <taxon>Bemisia</taxon>
    </lineage>
</organism>
<dbReference type="InterPro" id="IPR051095">
    <property type="entry name" value="Dros_DevTransReg"/>
</dbReference>
<dbReference type="Gene3D" id="3.30.710.10">
    <property type="entry name" value="Potassium Channel Kv1.1, Chain A"/>
    <property type="match status" value="1"/>
</dbReference>
<protein>
    <recommendedName>
        <fullName evidence="4">BTB domain-containing protein</fullName>
    </recommendedName>
</protein>
<evidence type="ECO:0000256" key="2">
    <source>
        <dbReference type="ARBA" id="ARBA00023242"/>
    </source>
</evidence>
<dbReference type="SMART" id="SM00225">
    <property type="entry name" value="BTB"/>
    <property type="match status" value="1"/>
</dbReference>
<feature type="region of interest" description="Disordered" evidence="3">
    <location>
        <begin position="263"/>
        <end position="404"/>
    </location>
</feature>
<feature type="compositionally biased region" description="Basic and acidic residues" evidence="3">
    <location>
        <begin position="359"/>
        <end position="376"/>
    </location>
</feature>
<feature type="compositionally biased region" description="Polar residues" evidence="3">
    <location>
        <begin position="307"/>
        <end position="321"/>
    </location>
</feature>
<comment type="subcellular location">
    <subcellularLocation>
        <location evidence="1">Nucleus</location>
    </subcellularLocation>
</comment>
<evidence type="ECO:0000259" key="4">
    <source>
        <dbReference type="PROSITE" id="PS50097"/>
    </source>
</evidence>
<evidence type="ECO:0000313" key="6">
    <source>
        <dbReference type="Proteomes" id="UP001152759"/>
    </source>
</evidence>
<dbReference type="Pfam" id="PF00651">
    <property type="entry name" value="BTB"/>
    <property type="match status" value="1"/>
</dbReference>
<feature type="compositionally biased region" description="Basic and acidic residues" evidence="3">
    <location>
        <begin position="322"/>
        <end position="331"/>
    </location>
</feature>
<feature type="compositionally biased region" description="Basic and acidic residues" evidence="3">
    <location>
        <begin position="111"/>
        <end position="126"/>
    </location>
</feature>
<feature type="domain" description="BTB" evidence="4">
    <location>
        <begin position="174"/>
        <end position="239"/>
    </location>
</feature>
<feature type="compositionally biased region" description="Basic and acidic residues" evidence="3">
    <location>
        <begin position="263"/>
        <end position="281"/>
    </location>
</feature>
<keyword evidence="2" id="KW-0539">Nucleus</keyword>
<dbReference type="PROSITE" id="PS50097">
    <property type="entry name" value="BTB"/>
    <property type="match status" value="1"/>
</dbReference>
<dbReference type="InterPro" id="IPR000210">
    <property type="entry name" value="BTB/POZ_dom"/>
</dbReference>
<dbReference type="GO" id="GO:0005634">
    <property type="term" value="C:nucleus"/>
    <property type="evidence" value="ECO:0007669"/>
    <property type="project" value="UniProtKB-SubCell"/>
</dbReference>
<dbReference type="CDD" id="cd18315">
    <property type="entry name" value="BTB_POZ_BAB-like"/>
    <property type="match status" value="1"/>
</dbReference>
<feature type="region of interest" description="Disordered" evidence="3">
    <location>
        <begin position="102"/>
        <end position="139"/>
    </location>
</feature>
<evidence type="ECO:0000256" key="3">
    <source>
        <dbReference type="SAM" id="MobiDB-lite"/>
    </source>
</evidence>
<dbReference type="InterPro" id="IPR011333">
    <property type="entry name" value="SKP1/BTB/POZ_sf"/>
</dbReference>
<dbReference type="PANTHER" id="PTHR23110:SF102">
    <property type="entry name" value="PIPSQUEAK, ISOFORM O"/>
    <property type="match status" value="1"/>
</dbReference>
<dbReference type="SUPFAM" id="SSF54695">
    <property type="entry name" value="POZ domain"/>
    <property type="match status" value="1"/>
</dbReference>
<dbReference type="EMBL" id="OU963871">
    <property type="protein sequence ID" value="CAH0383162.1"/>
    <property type="molecule type" value="Genomic_DNA"/>
</dbReference>
<sequence>MAQAEKEKRRSCKFIPEWMSREEFSSWLISVDYDKHKAYCLLCKKLFPVSHGGLHDVKAHAKGKRHIILQQQHQQSQLKLDRPNFIDITPFSNLCTERSSKEIELVGDSPTEERSNKSWSKSEPEQSRSPGAGGGEQNQGSAMAGLELYCLRWKYHHSNLQTMFSQLLERESFCDVTLACEGKTLRAHKVMLSACSTYFDHIFSQHEENNPIVILKDVKFADIKALVHFMYKGEINVENSNLSSLLKTAEELRIKGLAEVSWREMSEDEPATKKPRVERTENSQAQHQSSQQSSQQQEQGSGRQSSHFSPKVTSVSGNVTDFKTEPNKDENGDGDSESESQNWESNPKGEDHYGDDDEHLPHEPEMDLDESSHLPHMESYSSLAEEDPPGGESTHQSSVAPDLSGYSDVIKMNDYIESGGRRPHFWEEPWTKRVMEAIKNKELEMKVAAELMGVSYGTLYGRYRDAYGCLKHPYRLEVLSGKEPPSRLLYGSFPRVREFWAEQGPAEVLAKLQRKEITLFRAAEMLNVTVTTLANYLSTLRPSGEVQPDLEEEAYDDRIADSRQELHSSDLLILSNGTGAEH</sequence>